<feature type="compositionally biased region" description="Acidic residues" evidence="1">
    <location>
        <begin position="1"/>
        <end position="10"/>
    </location>
</feature>
<gene>
    <name evidence="2" type="ORF">GIL414_LOCUS60970</name>
</gene>
<dbReference type="EMBL" id="CAJOBJ010237459">
    <property type="protein sequence ID" value="CAF5068446.1"/>
    <property type="molecule type" value="Genomic_DNA"/>
</dbReference>
<evidence type="ECO:0000256" key="1">
    <source>
        <dbReference type="SAM" id="MobiDB-lite"/>
    </source>
</evidence>
<protein>
    <submittedName>
        <fullName evidence="2">Uncharacterized protein</fullName>
    </submittedName>
</protein>
<accession>A0A8S3EAI1</accession>
<proteinExistence type="predicted"/>
<sequence>DDDDDDDDDECKSNLGSIVKL</sequence>
<organism evidence="2 3">
    <name type="scientific">Rotaria magnacalcarata</name>
    <dbReference type="NCBI Taxonomy" id="392030"/>
    <lineage>
        <taxon>Eukaryota</taxon>
        <taxon>Metazoa</taxon>
        <taxon>Spiralia</taxon>
        <taxon>Gnathifera</taxon>
        <taxon>Rotifera</taxon>
        <taxon>Eurotatoria</taxon>
        <taxon>Bdelloidea</taxon>
        <taxon>Philodinida</taxon>
        <taxon>Philodinidae</taxon>
        <taxon>Rotaria</taxon>
    </lineage>
</organism>
<reference evidence="2" key="1">
    <citation type="submission" date="2021-02" db="EMBL/GenBank/DDBJ databases">
        <authorList>
            <person name="Nowell W R."/>
        </authorList>
    </citation>
    <scope>NUCLEOTIDE SEQUENCE</scope>
</reference>
<feature type="non-terminal residue" evidence="2">
    <location>
        <position position="1"/>
    </location>
</feature>
<name>A0A8S3EAI1_9BILA</name>
<comment type="caution">
    <text evidence="2">The sequence shown here is derived from an EMBL/GenBank/DDBJ whole genome shotgun (WGS) entry which is preliminary data.</text>
</comment>
<evidence type="ECO:0000313" key="2">
    <source>
        <dbReference type="EMBL" id="CAF5068446.1"/>
    </source>
</evidence>
<dbReference type="Proteomes" id="UP000681720">
    <property type="component" value="Unassembled WGS sequence"/>
</dbReference>
<feature type="region of interest" description="Disordered" evidence="1">
    <location>
        <begin position="1"/>
        <end position="21"/>
    </location>
</feature>
<dbReference type="AlphaFoldDB" id="A0A8S3EAI1"/>
<evidence type="ECO:0000313" key="3">
    <source>
        <dbReference type="Proteomes" id="UP000681720"/>
    </source>
</evidence>